<evidence type="ECO:0000313" key="2">
    <source>
        <dbReference type="EnsemblPlants" id="KQK11986"/>
    </source>
</evidence>
<evidence type="ECO:0008006" key="4">
    <source>
        <dbReference type="Google" id="ProtNLM"/>
    </source>
</evidence>
<dbReference type="eggNOG" id="ENOG502R3Z5">
    <property type="taxonomic scope" value="Eukaryota"/>
</dbReference>
<keyword evidence="3" id="KW-1185">Reference proteome</keyword>
<reference evidence="1" key="2">
    <citation type="submission" date="2017-06" db="EMBL/GenBank/DDBJ databases">
        <title>WGS assembly of Brachypodium distachyon.</title>
        <authorList>
            <consortium name="The International Brachypodium Initiative"/>
            <person name="Lucas S."/>
            <person name="Harmon-Smith M."/>
            <person name="Lail K."/>
            <person name="Tice H."/>
            <person name="Grimwood J."/>
            <person name="Bruce D."/>
            <person name="Barry K."/>
            <person name="Shu S."/>
            <person name="Lindquist E."/>
            <person name="Wang M."/>
            <person name="Pitluck S."/>
            <person name="Vogel J.P."/>
            <person name="Garvin D.F."/>
            <person name="Mockler T.C."/>
            <person name="Schmutz J."/>
            <person name="Rokhsar D."/>
            <person name="Bevan M.W."/>
        </authorList>
    </citation>
    <scope>NUCLEOTIDE SEQUENCE</scope>
    <source>
        <strain evidence="1">Bd21</strain>
    </source>
</reference>
<dbReference type="InParanoid" id="I1GKK5"/>
<protein>
    <recommendedName>
        <fullName evidence="4">DUF1618 domain-containing protein</fullName>
    </recommendedName>
</protein>
<dbReference type="HOGENOM" id="CLU_018267_2_1_1"/>
<dbReference type="OMA" id="CREEDNN"/>
<gene>
    <name evidence="1" type="ORF">BRADI_1g00800v3</name>
</gene>
<dbReference type="OrthoDB" id="646432at2759"/>
<evidence type="ECO:0000313" key="3">
    <source>
        <dbReference type="Proteomes" id="UP000008810"/>
    </source>
</evidence>
<dbReference type="Pfam" id="PF07893">
    <property type="entry name" value="DUF1668"/>
    <property type="match status" value="1"/>
</dbReference>
<reference evidence="2" key="3">
    <citation type="submission" date="2018-08" db="UniProtKB">
        <authorList>
            <consortium name="EnsemblPlants"/>
        </authorList>
    </citation>
    <scope>IDENTIFICATION</scope>
    <source>
        <strain evidence="2">cv. Bd21</strain>
    </source>
</reference>
<dbReference type="InterPro" id="IPR012871">
    <property type="entry name" value="DUF1668_ORYSA"/>
</dbReference>
<evidence type="ECO:0000313" key="1">
    <source>
        <dbReference type="EMBL" id="KQK11986.1"/>
    </source>
</evidence>
<proteinExistence type="predicted"/>
<dbReference type="Proteomes" id="UP000008810">
    <property type="component" value="Chromosome 1"/>
</dbReference>
<dbReference type="FunCoup" id="I1GKK5">
    <property type="interactions" value="235"/>
</dbReference>
<accession>I1GKK5</accession>
<dbReference type="EnsemblPlants" id="KQK11986">
    <property type="protein sequence ID" value="KQK11986"/>
    <property type="gene ID" value="BRADI_1g00800v3"/>
</dbReference>
<sequence>MGVRRFVNLLVANRTRCTYSLRRFDLSRNQFFYESPEEVASHGRALPIQRYTEGSAYCPLKARKANGKNKKQLAASDIATIRLPPPLFTMRPTPCRPVKPDGQQLDAFALSDSKIILADRHCRVLSYDAATHCALTMPCLHAPKADPLSVSIPGSQQDDGEGSIYIIERILWPEKDQSFQFEALVSDRFRYRPFGLWGCQAFPLPPTSLLSEGALVCSVAAVGNAICVSISGAGTYCFDRASHAWSHAGDWMMPFFGTAEYVP</sequence>
<organism evidence="2">
    <name type="scientific">Brachypodium distachyon</name>
    <name type="common">Purple false brome</name>
    <name type="synonym">Trachynia distachya</name>
    <dbReference type="NCBI Taxonomy" id="15368"/>
    <lineage>
        <taxon>Eukaryota</taxon>
        <taxon>Viridiplantae</taxon>
        <taxon>Streptophyta</taxon>
        <taxon>Embryophyta</taxon>
        <taxon>Tracheophyta</taxon>
        <taxon>Spermatophyta</taxon>
        <taxon>Magnoliopsida</taxon>
        <taxon>Liliopsida</taxon>
        <taxon>Poales</taxon>
        <taxon>Poaceae</taxon>
        <taxon>BOP clade</taxon>
        <taxon>Pooideae</taxon>
        <taxon>Stipodae</taxon>
        <taxon>Brachypodieae</taxon>
        <taxon>Brachypodium</taxon>
    </lineage>
</organism>
<name>I1GKK5_BRADI</name>
<dbReference type="EMBL" id="CM000880">
    <property type="protein sequence ID" value="KQK11986.1"/>
    <property type="molecule type" value="Genomic_DNA"/>
</dbReference>
<dbReference type="Gramene" id="KQK11986">
    <property type="protein sequence ID" value="KQK11986"/>
    <property type="gene ID" value="BRADI_1g00800v3"/>
</dbReference>
<dbReference type="PANTHER" id="PTHR33085">
    <property type="entry name" value="OS12G0113100 PROTEIN-RELATED"/>
    <property type="match status" value="1"/>
</dbReference>
<reference evidence="1 2" key="1">
    <citation type="journal article" date="2010" name="Nature">
        <title>Genome sequencing and analysis of the model grass Brachypodium distachyon.</title>
        <authorList>
            <consortium name="International Brachypodium Initiative"/>
        </authorList>
    </citation>
    <scope>NUCLEOTIDE SEQUENCE [LARGE SCALE GENOMIC DNA]</scope>
    <source>
        <strain evidence="1 2">Bd21</strain>
    </source>
</reference>
<dbReference type="PANTHER" id="PTHR33085:SF138">
    <property type="entry name" value="DUF1618 DOMAIN-CONTAINING PROTEIN"/>
    <property type="match status" value="1"/>
</dbReference>
<dbReference type="AlphaFoldDB" id="I1GKK5"/>